<proteinExistence type="predicted"/>
<sequence>MTKIADSAKKASEFANEKIEAARGAAETALASGKAKAKTAYSASRDRAGKAYSNAQAGVKRAGAKAGQQLDDNPIAFLVGGLALGALIGSLLPRTQQETKTLGATGRRINKAAGNAAQAAKAAGKKKLDALGISKEAAKQQAQSLLKSVSAAANEAGNAAAKAVAKPTAKPARTASKPAAKPATPKAKA</sequence>
<evidence type="ECO:0000313" key="2">
    <source>
        <dbReference type="EMBL" id="MBY8820681.1"/>
    </source>
</evidence>
<comment type="caution">
    <text evidence="2">The sequence shown here is derived from an EMBL/GenBank/DDBJ whole genome shotgun (WGS) entry which is preliminary data.</text>
</comment>
<reference evidence="2 3" key="1">
    <citation type="submission" date="2021-08" db="EMBL/GenBank/DDBJ databases">
        <authorList>
            <person name="Tuo L."/>
        </authorList>
    </citation>
    <scope>NUCLEOTIDE SEQUENCE [LARGE SCALE GENOMIC DNA]</scope>
    <source>
        <strain evidence="2 3">JCM 31229</strain>
    </source>
</reference>
<evidence type="ECO:0000313" key="3">
    <source>
        <dbReference type="Proteomes" id="UP000706039"/>
    </source>
</evidence>
<feature type="region of interest" description="Disordered" evidence="1">
    <location>
        <begin position="157"/>
        <end position="189"/>
    </location>
</feature>
<name>A0ABS7PHA3_9SPHN</name>
<organism evidence="2 3">
    <name type="scientific">Sphingomonas colocasiae</name>
    <dbReference type="NCBI Taxonomy" id="1848973"/>
    <lineage>
        <taxon>Bacteria</taxon>
        <taxon>Pseudomonadati</taxon>
        <taxon>Pseudomonadota</taxon>
        <taxon>Alphaproteobacteria</taxon>
        <taxon>Sphingomonadales</taxon>
        <taxon>Sphingomonadaceae</taxon>
        <taxon>Sphingomonas</taxon>
    </lineage>
</organism>
<protein>
    <recommendedName>
        <fullName evidence="4">DUF883 family protein</fullName>
    </recommendedName>
</protein>
<evidence type="ECO:0008006" key="4">
    <source>
        <dbReference type="Google" id="ProtNLM"/>
    </source>
</evidence>
<keyword evidence="3" id="KW-1185">Reference proteome</keyword>
<dbReference type="EMBL" id="JAINVV010000001">
    <property type="protein sequence ID" value="MBY8820681.1"/>
    <property type="molecule type" value="Genomic_DNA"/>
</dbReference>
<dbReference type="RefSeq" id="WP_222987803.1">
    <property type="nucleotide sequence ID" value="NZ_JAINVV010000001.1"/>
</dbReference>
<evidence type="ECO:0000256" key="1">
    <source>
        <dbReference type="SAM" id="MobiDB-lite"/>
    </source>
</evidence>
<accession>A0ABS7PHA3</accession>
<gene>
    <name evidence="2" type="ORF">K7G82_00145</name>
</gene>
<dbReference type="Proteomes" id="UP000706039">
    <property type="component" value="Unassembled WGS sequence"/>
</dbReference>